<dbReference type="GO" id="GO:0004337">
    <property type="term" value="F:(2E,6E)-farnesyl diphosphate synthase activity"/>
    <property type="evidence" value="ECO:0007669"/>
    <property type="project" value="TreeGrafter"/>
</dbReference>
<comment type="caution">
    <text evidence="5">The sequence shown here is derived from an EMBL/GenBank/DDBJ whole genome shotgun (WGS) entry which is preliminary data.</text>
</comment>
<evidence type="ECO:0000313" key="5">
    <source>
        <dbReference type="EMBL" id="EKG15268.1"/>
    </source>
</evidence>
<dbReference type="InterPro" id="IPR033749">
    <property type="entry name" value="Polyprenyl_synt_CS"/>
</dbReference>
<dbReference type="GO" id="GO:0005737">
    <property type="term" value="C:cytoplasm"/>
    <property type="evidence" value="ECO:0007669"/>
    <property type="project" value="TreeGrafter"/>
</dbReference>
<dbReference type="PROSITE" id="PS00444">
    <property type="entry name" value="POLYPRENYL_SYNTHASE_2"/>
    <property type="match status" value="1"/>
</dbReference>
<dbReference type="InterPro" id="IPR039702">
    <property type="entry name" value="FPS1-like"/>
</dbReference>
<dbReference type="PANTHER" id="PTHR11525">
    <property type="entry name" value="FARNESYL-PYROPHOSPHATE SYNTHETASE"/>
    <property type="match status" value="1"/>
</dbReference>
<dbReference type="OrthoDB" id="10257492at2759"/>
<reference evidence="5 6" key="1">
    <citation type="journal article" date="2012" name="BMC Genomics">
        <title>Tools to kill: Genome of one of the most destructive plant pathogenic fungi Macrophomina phaseolina.</title>
        <authorList>
            <person name="Islam M.S."/>
            <person name="Haque M.S."/>
            <person name="Islam M.M."/>
            <person name="Emdad E.M."/>
            <person name="Halim A."/>
            <person name="Hossen Q.M.M."/>
            <person name="Hossain M.Z."/>
            <person name="Ahmed B."/>
            <person name="Rahim S."/>
            <person name="Rahman M.S."/>
            <person name="Alam M.M."/>
            <person name="Hou S."/>
            <person name="Wan X."/>
            <person name="Saito J.A."/>
            <person name="Alam M."/>
        </authorList>
    </citation>
    <scope>NUCLEOTIDE SEQUENCE [LARGE SCALE GENOMIC DNA]</scope>
    <source>
        <strain evidence="5 6">MS6</strain>
    </source>
</reference>
<dbReference type="AlphaFoldDB" id="K2RKP6"/>
<dbReference type="STRING" id="1126212.K2RKP6"/>
<keyword evidence="3" id="KW-0479">Metal-binding</keyword>
<evidence type="ECO:0000256" key="2">
    <source>
        <dbReference type="ARBA" id="ARBA00022679"/>
    </source>
</evidence>
<dbReference type="Gene3D" id="1.10.600.10">
    <property type="entry name" value="Farnesyl Diphosphate Synthase"/>
    <property type="match status" value="1"/>
</dbReference>
<comment type="cofactor">
    <cofactor evidence="1">
        <name>Mg(2+)</name>
        <dbReference type="ChEBI" id="CHEBI:18420"/>
    </cofactor>
</comment>
<dbReference type="GO" id="GO:0043386">
    <property type="term" value="P:mycotoxin biosynthetic process"/>
    <property type="evidence" value="ECO:0007669"/>
    <property type="project" value="UniProtKB-ARBA"/>
</dbReference>
<dbReference type="GO" id="GO:0004161">
    <property type="term" value="F:dimethylallyltranstransferase activity"/>
    <property type="evidence" value="ECO:0007669"/>
    <property type="project" value="TreeGrafter"/>
</dbReference>
<dbReference type="Proteomes" id="UP000007129">
    <property type="component" value="Unassembled WGS sequence"/>
</dbReference>
<dbReference type="GO" id="GO:0046872">
    <property type="term" value="F:metal ion binding"/>
    <property type="evidence" value="ECO:0007669"/>
    <property type="project" value="UniProtKB-KW"/>
</dbReference>
<gene>
    <name evidence="5" type="ORF">MPH_07534</name>
</gene>
<dbReference type="GO" id="GO:0046165">
    <property type="term" value="P:alcohol biosynthetic process"/>
    <property type="evidence" value="ECO:0007669"/>
    <property type="project" value="UniProtKB-ARBA"/>
</dbReference>
<dbReference type="SUPFAM" id="SSF48576">
    <property type="entry name" value="Terpenoid synthases"/>
    <property type="match status" value="1"/>
</dbReference>
<dbReference type="InterPro" id="IPR008949">
    <property type="entry name" value="Isoprenoid_synthase_dom_sf"/>
</dbReference>
<evidence type="ECO:0000313" key="6">
    <source>
        <dbReference type="Proteomes" id="UP000007129"/>
    </source>
</evidence>
<dbReference type="InterPro" id="IPR000092">
    <property type="entry name" value="Polyprenyl_synt"/>
</dbReference>
<protein>
    <submittedName>
        <fullName evidence="5">Polyprenyl synthetase</fullName>
    </submittedName>
</protein>
<sequence>MMELFHEAPFQTEIGQACDLTATGLPNDLWIEKQSFTAIYKTAYYSFYLPVALALLFCDNATEKNLRAAKDILIPIGEYFQIQDDYLDNFADPSVLGKVGTDIQENKCSWLVV</sequence>
<keyword evidence="4" id="KW-0460">Magnesium</keyword>
<keyword evidence="2" id="KW-0808">Transferase</keyword>
<dbReference type="HOGENOM" id="CLU_2133988_0_0_1"/>
<name>K2RKP6_MACPH</name>
<dbReference type="PANTHER" id="PTHR11525:SF0">
    <property type="entry name" value="FARNESYL PYROPHOSPHATE SYNTHASE"/>
    <property type="match status" value="1"/>
</dbReference>
<dbReference type="EMBL" id="AHHD01000322">
    <property type="protein sequence ID" value="EKG15268.1"/>
    <property type="molecule type" value="Genomic_DNA"/>
</dbReference>
<dbReference type="Pfam" id="PF00348">
    <property type="entry name" value="polyprenyl_synt"/>
    <property type="match status" value="1"/>
</dbReference>
<dbReference type="eggNOG" id="KOG0711">
    <property type="taxonomic scope" value="Eukaryota"/>
</dbReference>
<proteinExistence type="predicted"/>
<accession>K2RKP6</accession>
<evidence type="ECO:0000256" key="3">
    <source>
        <dbReference type="ARBA" id="ARBA00022723"/>
    </source>
</evidence>
<dbReference type="GO" id="GO:0045337">
    <property type="term" value="P:farnesyl diphosphate biosynthetic process"/>
    <property type="evidence" value="ECO:0007669"/>
    <property type="project" value="TreeGrafter"/>
</dbReference>
<dbReference type="VEuPathDB" id="FungiDB:MPH_07534"/>
<dbReference type="InParanoid" id="K2RKP6"/>
<evidence type="ECO:0000256" key="1">
    <source>
        <dbReference type="ARBA" id="ARBA00001946"/>
    </source>
</evidence>
<organism evidence="5 6">
    <name type="scientific">Macrophomina phaseolina (strain MS6)</name>
    <name type="common">Charcoal rot fungus</name>
    <dbReference type="NCBI Taxonomy" id="1126212"/>
    <lineage>
        <taxon>Eukaryota</taxon>
        <taxon>Fungi</taxon>
        <taxon>Dikarya</taxon>
        <taxon>Ascomycota</taxon>
        <taxon>Pezizomycotina</taxon>
        <taxon>Dothideomycetes</taxon>
        <taxon>Dothideomycetes incertae sedis</taxon>
        <taxon>Botryosphaeriales</taxon>
        <taxon>Botryosphaeriaceae</taxon>
        <taxon>Macrophomina</taxon>
    </lineage>
</organism>
<evidence type="ECO:0000256" key="4">
    <source>
        <dbReference type="ARBA" id="ARBA00022842"/>
    </source>
</evidence>